<feature type="domain" description="Transposase zinc-ribbon" evidence="1">
    <location>
        <begin position="11"/>
        <end position="54"/>
    </location>
</feature>
<dbReference type="Proteomes" id="UP001139411">
    <property type="component" value="Unassembled WGS sequence"/>
</dbReference>
<dbReference type="InterPro" id="IPR024442">
    <property type="entry name" value="Transposase_Zn_ribbon"/>
</dbReference>
<dbReference type="RefSeq" id="WP_235177865.1">
    <property type="nucleotide sequence ID" value="NZ_JAKFFV010000007.1"/>
</dbReference>
<reference evidence="2" key="1">
    <citation type="submission" date="2022-01" db="EMBL/GenBank/DDBJ databases">
        <title>Novel species in genus Dyadobacter.</title>
        <authorList>
            <person name="Ma C."/>
        </authorList>
    </citation>
    <scope>NUCLEOTIDE SEQUENCE</scope>
    <source>
        <strain evidence="2">CY357</strain>
    </source>
</reference>
<protein>
    <submittedName>
        <fullName evidence="2">Transposase</fullName>
    </submittedName>
</protein>
<evidence type="ECO:0000313" key="3">
    <source>
        <dbReference type="Proteomes" id="UP001139411"/>
    </source>
</evidence>
<dbReference type="Pfam" id="PF12760">
    <property type="entry name" value="Zn_ribbon_IS1595"/>
    <property type="match status" value="1"/>
</dbReference>
<gene>
    <name evidence="2" type="ORF">L0661_11440</name>
</gene>
<comment type="caution">
    <text evidence="2">The sequence shown here is derived from an EMBL/GenBank/DDBJ whole genome shotgun (WGS) entry which is preliminary data.</text>
</comment>
<evidence type="ECO:0000313" key="2">
    <source>
        <dbReference type="EMBL" id="MCF2498924.1"/>
    </source>
</evidence>
<evidence type="ECO:0000259" key="1">
    <source>
        <dbReference type="Pfam" id="PF12760"/>
    </source>
</evidence>
<dbReference type="EMBL" id="JAKFFV010000007">
    <property type="protein sequence ID" value="MCF2498924.1"/>
    <property type="molecule type" value="Genomic_DNA"/>
</dbReference>
<dbReference type="AlphaFoldDB" id="A0A9X1TSC3"/>
<accession>A0A9X1TSC3</accession>
<sequence>MLAKDAIRLYKDEDLAIEAFKEYRLQKGIVCKKCGGSHHYWLASKQQFQCKTCRFRTTLQSGTLLEGSKLPISYFFVALYLLKNNRRDLSVAEFQIETGHKYSEPLYDFLRKVKVYLKTEDQNSILITFLEVASASLHNSSADNL</sequence>
<organism evidence="2 3">
    <name type="scientific">Dyadobacter chenhuakuii</name>
    <dbReference type="NCBI Taxonomy" id="2909339"/>
    <lineage>
        <taxon>Bacteria</taxon>
        <taxon>Pseudomonadati</taxon>
        <taxon>Bacteroidota</taxon>
        <taxon>Cytophagia</taxon>
        <taxon>Cytophagales</taxon>
        <taxon>Spirosomataceae</taxon>
        <taxon>Dyadobacter</taxon>
    </lineage>
</organism>
<name>A0A9X1TSC3_9BACT</name>
<proteinExistence type="predicted"/>